<dbReference type="EMBL" id="JAWDIU010000003">
    <property type="protein sequence ID" value="MDU0327226.1"/>
    <property type="molecule type" value="Genomic_DNA"/>
</dbReference>
<reference evidence="2 3" key="1">
    <citation type="submission" date="2023-09" db="EMBL/GenBank/DDBJ databases">
        <title>Microbacterium fusihabitans sp. nov., Microbacterium phycihabitans sp. nov., and Microbacterium cervinum sp. nov., isolated from dried seaweeds of beach.</title>
        <authorList>
            <person name="Lee S.D."/>
        </authorList>
    </citation>
    <scope>NUCLEOTIDE SEQUENCE [LARGE SCALE GENOMIC DNA]</scope>
    <source>
        <strain evidence="2 3">KSW2-21</strain>
    </source>
</reference>
<keyword evidence="3" id="KW-1185">Reference proteome</keyword>
<organism evidence="2 3">
    <name type="scientific">Microbacterium algihabitans</name>
    <dbReference type="NCBI Taxonomy" id="3075992"/>
    <lineage>
        <taxon>Bacteria</taxon>
        <taxon>Bacillati</taxon>
        <taxon>Actinomycetota</taxon>
        <taxon>Actinomycetes</taxon>
        <taxon>Micrococcales</taxon>
        <taxon>Microbacteriaceae</taxon>
        <taxon>Microbacterium</taxon>
    </lineage>
</organism>
<proteinExistence type="predicted"/>
<evidence type="ECO:0000313" key="2">
    <source>
        <dbReference type="EMBL" id="MDU0327226.1"/>
    </source>
</evidence>
<protein>
    <submittedName>
        <fullName evidence="2">Helix-turn-helix domain-containing protein</fullName>
    </submittedName>
</protein>
<evidence type="ECO:0000313" key="3">
    <source>
        <dbReference type="Proteomes" id="UP001256673"/>
    </source>
</evidence>
<accession>A0ABU3RWG2</accession>
<dbReference type="SUPFAM" id="SSF46955">
    <property type="entry name" value="Putative DNA-binding domain"/>
    <property type="match status" value="1"/>
</dbReference>
<dbReference type="RefSeq" id="WP_316001473.1">
    <property type="nucleotide sequence ID" value="NZ_JAWDIU010000003.1"/>
</dbReference>
<gene>
    <name evidence="2" type="ORF">RWH43_10715</name>
</gene>
<dbReference type="InterPro" id="IPR041657">
    <property type="entry name" value="HTH_17"/>
</dbReference>
<feature type="domain" description="Helix-turn-helix" evidence="1">
    <location>
        <begin position="17"/>
        <end position="64"/>
    </location>
</feature>
<dbReference type="InterPro" id="IPR009061">
    <property type="entry name" value="DNA-bd_dom_put_sf"/>
</dbReference>
<dbReference type="InterPro" id="IPR010093">
    <property type="entry name" value="SinI_DNA-bd"/>
</dbReference>
<name>A0ABU3RWG2_9MICO</name>
<dbReference type="Pfam" id="PF12728">
    <property type="entry name" value="HTH_17"/>
    <property type="match status" value="1"/>
</dbReference>
<evidence type="ECO:0000259" key="1">
    <source>
        <dbReference type="Pfam" id="PF12728"/>
    </source>
</evidence>
<dbReference type="NCBIfam" id="TIGR01764">
    <property type="entry name" value="excise"/>
    <property type="match status" value="1"/>
</dbReference>
<dbReference type="Proteomes" id="UP001256673">
    <property type="component" value="Unassembled WGS sequence"/>
</dbReference>
<comment type="caution">
    <text evidence="2">The sequence shown here is derived from an EMBL/GenBank/DDBJ whole genome shotgun (WGS) entry which is preliminary data.</text>
</comment>
<sequence>MTDDALDALFADAPDTLSPTDISKKLRVTTRTVYSWLKEGTIRGYQIGSTWFIMKADLIEHLRAGTNKSHGDSQPG</sequence>